<reference evidence="1" key="1">
    <citation type="journal article" date="2015" name="Nature">
        <title>Complex archaea that bridge the gap between prokaryotes and eukaryotes.</title>
        <authorList>
            <person name="Spang A."/>
            <person name="Saw J.H."/>
            <person name="Jorgensen S.L."/>
            <person name="Zaremba-Niedzwiedzka K."/>
            <person name="Martijn J."/>
            <person name="Lind A.E."/>
            <person name="van Eijk R."/>
            <person name="Schleper C."/>
            <person name="Guy L."/>
            <person name="Ettema T.J."/>
        </authorList>
    </citation>
    <scope>NUCLEOTIDE SEQUENCE</scope>
</reference>
<gene>
    <name evidence="1" type="ORF">LCGC14_1804070</name>
</gene>
<organism evidence="1">
    <name type="scientific">marine sediment metagenome</name>
    <dbReference type="NCBI Taxonomy" id="412755"/>
    <lineage>
        <taxon>unclassified sequences</taxon>
        <taxon>metagenomes</taxon>
        <taxon>ecological metagenomes</taxon>
    </lineage>
</organism>
<accession>A0A0F9JNE2</accession>
<evidence type="ECO:0000313" key="1">
    <source>
        <dbReference type="EMBL" id="KKM00473.1"/>
    </source>
</evidence>
<dbReference type="AlphaFoldDB" id="A0A0F9JNE2"/>
<dbReference type="EMBL" id="LAZR01017426">
    <property type="protein sequence ID" value="KKM00473.1"/>
    <property type="molecule type" value="Genomic_DNA"/>
</dbReference>
<comment type="caution">
    <text evidence="1">The sequence shown here is derived from an EMBL/GenBank/DDBJ whole genome shotgun (WGS) entry which is preliminary data.</text>
</comment>
<proteinExistence type="predicted"/>
<sequence>MHFMIWKPTILFLVHCTICYGQTNMTNVNFPRLILTESDTIVRMFSETIQASSAMVYAVGINDSLVLTEGQFKFAAETSSTPKSNRANLVKLFVDVSNSNFHSHFLSKIDMTPPPPPIGLDILDSVYVDFIGRYDYVLNKIGDSLLNDFAQLNEKRQKTHSWSYPFLVYNSSKNNVIFENPIEGNIYVILEALDRDGNWKPIEFWEQHQFLCGTGHRNYSLPAKTFLIGAFKRYRGNYRTKMRLKLNNFGEVMYSNVFEDTINYSQFDTTEVLKGVRNMYSDRNEEYIQKKINTSFLD</sequence>
<protein>
    <submittedName>
        <fullName evidence="1">Uncharacterized protein</fullName>
    </submittedName>
</protein>
<name>A0A0F9JNE2_9ZZZZ</name>